<organism evidence="2 3">
    <name type="scientific">Paenibacillus curdlanolyticus YK9</name>
    <dbReference type="NCBI Taxonomy" id="717606"/>
    <lineage>
        <taxon>Bacteria</taxon>
        <taxon>Bacillati</taxon>
        <taxon>Bacillota</taxon>
        <taxon>Bacilli</taxon>
        <taxon>Bacillales</taxon>
        <taxon>Paenibacillaceae</taxon>
        <taxon>Paenibacillus</taxon>
    </lineage>
</organism>
<dbReference type="InterPro" id="IPR042236">
    <property type="entry name" value="PI3K_accessory_sf"/>
</dbReference>
<dbReference type="AlphaFoldDB" id="E0IFC8"/>
<protein>
    <recommendedName>
        <fullName evidence="1">DUF2019 domain-containing protein</fullName>
    </recommendedName>
</protein>
<dbReference type="STRING" id="717606.PaecuDRAFT_4369"/>
<dbReference type="SUPFAM" id="SSF48371">
    <property type="entry name" value="ARM repeat"/>
    <property type="match status" value="1"/>
</dbReference>
<dbReference type="eggNOG" id="ENOG5032ZPM">
    <property type="taxonomic scope" value="Bacteria"/>
</dbReference>
<feature type="domain" description="DUF2019" evidence="1">
    <location>
        <begin position="10"/>
        <end position="103"/>
    </location>
</feature>
<dbReference type="EMBL" id="AEDD01000013">
    <property type="protein sequence ID" value="EFM08904.1"/>
    <property type="molecule type" value="Genomic_DNA"/>
</dbReference>
<reference evidence="2 3" key="1">
    <citation type="submission" date="2010-07" db="EMBL/GenBank/DDBJ databases">
        <title>The draft genome of Paenibacillus curdlanolyticus YK9.</title>
        <authorList>
            <consortium name="US DOE Joint Genome Institute (JGI-PGF)"/>
            <person name="Lucas S."/>
            <person name="Copeland A."/>
            <person name="Lapidus A."/>
            <person name="Cheng J.-F."/>
            <person name="Bruce D."/>
            <person name="Goodwin L."/>
            <person name="Pitluck S."/>
            <person name="Land M.L."/>
            <person name="Hauser L."/>
            <person name="Chang Y.-J."/>
            <person name="Jeffries C."/>
            <person name="Anderson I.J."/>
            <person name="Johnson E."/>
            <person name="Loganathan U."/>
            <person name="Mulhopadhyay B."/>
            <person name="Kyrpides N."/>
            <person name="Woyke T.J."/>
        </authorList>
    </citation>
    <scope>NUCLEOTIDE SEQUENCE [LARGE SCALE GENOMIC DNA]</scope>
    <source>
        <strain evidence="2 3">YK9</strain>
    </source>
</reference>
<proteinExistence type="predicted"/>
<name>E0IFC8_9BACL</name>
<evidence type="ECO:0000313" key="3">
    <source>
        <dbReference type="Proteomes" id="UP000005387"/>
    </source>
</evidence>
<sequence length="112" mass="12960">MNVKTAISKFIEASIKHREGIDQGDSRTANASYKKLYNSYVWLKENNHVSELVILLDHENEGVRCWAARYTLILNKEKAEKVLEELRSSLSHNVSFSAEMTLKEWEDGNLKF</sequence>
<dbReference type="Pfam" id="PF09450">
    <property type="entry name" value="DUF2019"/>
    <property type="match status" value="1"/>
</dbReference>
<dbReference type="Gene3D" id="1.25.40.70">
    <property type="entry name" value="Phosphatidylinositol 3-kinase, accessory domain (PIK)"/>
    <property type="match status" value="1"/>
</dbReference>
<dbReference type="Proteomes" id="UP000005387">
    <property type="component" value="Unassembled WGS sequence"/>
</dbReference>
<gene>
    <name evidence="2" type="ORF">PaecuDRAFT_4369</name>
</gene>
<dbReference type="InterPro" id="IPR016024">
    <property type="entry name" value="ARM-type_fold"/>
</dbReference>
<keyword evidence="3" id="KW-1185">Reference proteome</keyword>
<dbReference type="InterPro" id="IPR018568">
    <property type="entry name" value="DUF2019"/>
</dbReference>
<evidence type="ECO:0000259" key="1">
    <source>
        <dbReference type="Pfam" id="PF09450"/>
    </source>
</evidence>
<evidence type="ECO:0000313" key="2">
    <source>
        <dbReference type="EMBL" id="EFM08904.1"/>
    </source>
</evidence>
<accession>E0IFC8</accession>